<gene>
    <name evidence="1" type="ordered locus">HCH_00034</name>
</gene>
<keyword evidence="1" id="KW-0675">Receptor</keyword>
<sequence length="237" mass="25872">MADRIADHCVHIHAIPAFACADMGFGVAGLHPIPVLQIILDQTGFIRARLRRPGILPAHQRRQGHQDGLGSAAGLQTKQGAPVIHQIELHVTTPSIKLERTFPLAISHVFATLHNGRISGQITVPNCAHELERALKSPGVEIIEKQSADAAGFIAMLQIKVVVTPFFVFGVNLRAEGLARLRRRAMPMGAIFIEAVIRRQIVTAAKPPYGVFALFFRHKKAYVGVGSRGIGVPWMHH</sequence>
<dbReference type="HOGENOM" id="CLU_1169359_0_0_6"/>
<accession>Q2SQW6</accession>
<keyword evidence="2" id="KW-1185">Reference proteome</keyword>
<dbReference type="EMBL" id="CP000155">
    <property type="protein sequence ID" value="ABC26958.1"/>
    <property type="molecule type" value="Genomic_DNA"/>
</dbReference>
<evidence type="ECO:0000313" key="1">
    <source>
        <dbReference type="EMBL" id="ABC26958.1"/>
    </source>
</evidence>
<organism evidence="1 2">
    <name type="scientific">Hahella chejuensis (strain KCTC 2396)</name>
    <dbReference type="NCBI Taxonomy" id="349521"/>
    <lineage>
        <taxon>Bacteria</taxon>
        <taxon>Pseudomonadati</taxon>
        <taxon>Pseudomonadota</taxon>
        <taxon>Gammaproteobacteria</taxon>
        <taxon>Oceanospirillales</taxon>
        <taxon>Hahellaceae</taxon>
        <taxon>Hahella</taxon>
    </lineage>
</organism>
<dbReference type="AlphaFoldDB" id="Q2SQW6"/>
<dbReference type="KEGG" id="hch:HCH_00034"/>
<evidence type="ECO:0000313" key="2">
    <source>
        <dbReference type="Proteomes" id="UP000000238"/>
    </source>
</evidence>
<dbReference type="Proteomes" id="UP000000238">
    <property type="component" value="Chromosome"/>
</dbReference>
<proteinExistence type="predicted"/>
<reference evidence="1 2" key="1">
    <citation type="journal article" date="2005" name="Nucleic Acids Res.">
        <title>Genomic blueprint of Hahella chejuensis, a marine microbe producing an algicidal agent.</title>
        <authorList>
            <person name="Jeong H."/>
            <person name="Yim J.H."/>
            <person name="Lee C."/>
            <person name="Choi S.-H."/>
            <person name="Park Y.K."/>
            <person name="Yoon S.H."/>
            <person name="Hur C.-G."/>
            <person name="Kang H.-Y."/>
            <person name="Kim D."/>
            <person name="Lee H.H."/>
            <person name="Park K.H."/>
            <person name="Park S.-H."/>
            <person name="Park H.-S."/>
            <person name="Lee H.K."/>
            <person name="Oh T.K."/>
            <person name="Kim J.F."/>
        </authorList>
    </citation>
    <scope>NUCLEOTIDE SEQUENCE [LARGE SCALE GENOMIC DNA]</scope>
    <source>
        <strain evidence="1 2">KCTC 2396</strain>
    </source>
</reference>
<protein>
    <submittedName>
        <fullName evidence="1">Ferric pseudobactins receptor protein RF5-like protein</fullName>
    </submittedName>
</protein>
<name>Q2SQW6_HAHCH</name>